<feature type="domain" description="DUF305" evidence="1">
    <location>
        <begin position="65"/>
        <end position="220"/>
    </location>
</feature>
<evidence type="ECO:0000313" key="3">
    <source>
        <dbReference type="Proteomes" id="UP000629619"/>
    </source>
</evidence>
<dbReference type="InterPro" id="IPR005183">
    <property type="entry name" value="DUF305_CopM-like"/>
</dbReference>
<accession>A0A919TLT6</accession>
<dbReference type="InterPro" id="IPR012347">
    <property type="entry name" value="Ferritin-like"/>
</dbReference>
<keyword evidence="3" id="KW-1185">Reference proteome</keyword>
<protein>
    <recommendedName>
        <fullName evidence="1">DUF305 domain-containing protein</fullName>
    </recommendedName>
</protein>
<dbReference type="PANTHER" id="PTHR36933">
    <property type="entry name" value="SLL0788 PROTEIN"/>
    <property type="match status" value="1"/>
</dbReference>
<dbReference type="PROSITE" id="PS51257">
    <property type="entry name" value="PROKAR_LIPOPROTEIN"/>
    <property type="match status" value="1"/>
</dbReference>
<organism evidence="2 3">
    <name type="scientific">Actinoplanes siamensis</name>
    <dbReference type="NCBI Taxonomy" id="1223317"/>
    <lineage>
        <taxon>Bacteria</taxon>
        <taxon>Bacillati</taxon>
        <taxon>Actinomycetota</taxon>
        <taxon>Actinomycetes</taxon>
        <taxon>Micromonosporales</taxon>
        <taxon>Micromonosporaceae</taxon>
        <taxon>Actinoplanes</taxon>
    </lineage>
</organism>
<name>A0A919TLT6_9ACTN</name>
<reference evidence="2" key="1">
    <citation type="submission" date="2021-01" db="EMBL/GenBank/DDBJ databases">
        <title>Whole genome shotgun sequence of Actinoplanes siamensis NBRC 109076.</title>
        <authorList>
            <person name="Komaki H."/>
            <person name="Tamura T."/>
        </authorList>
    </citation>
    <scope>NUCLEOTIDE SEQUENCE</scope>
    <source>
        <strain evidence="2">NBRC 109076</strain>
    </source>
</reference>
<dbReference type="Gene3D" id="1.20.1260.10">
    <property type="match status" value="1"/>
</dbReference>
<sequence>MLRTSMLSSPTWRRGLLTGAAVTATLVLSACGGDDTSSDSGMNHGGMTATTAASAAAPATFNDADVMFASMMIPHHRQAVEMAGLAGGRAAGGDVKDLAAKIEAAQQPEIDTMTRWLTAWGHPMPAMNASGMPGMNASAMPGMDHGSMPGVMSPADMDKLAKATGAAFDKQFLTMMISHHEGAVTMARQEVAQGSNPDAKALAQKIITDQQAQITAMRQIRSGL</sequence>
<evidence type="ECO:0000313" key="2">
    <source>
        <dbReference type="EMBL" id="GIF06952.1"/>
    </source>
</evidence>
<evidence type="ECO:0000259" key="1">
    <source>
        <dbReference type="Pfam" id="PF03713"/>
    </source>
</evidence>
<dbReference type="AlphaFoldDB" id="A0A919TLT6"/>
<dbReference type="EMBL" id="BOMW01000043">
    <property type="protein sequence ID" value="GIF06952.1"/>
    <property type="molecule type" value="Genomic_DNA"/>
</dbReference>
<proteinExistence type="predicted"/>
<dbReference type="Proteomes" id="UP000629619">
    <property type="component" value="Unassembled WGS sequence"/>
</dbReference>
<dbReference type="Pfam" id="PF03713">
    <property type="entry name" value="DUF305"/>
    <property type="match status" value="1"/>
</dbReference>
<dbReference type="RefSeq" id="WP_203682371.1">
    <property type="nucleotide sequence ID" value="NZ_BOMW01000043.1"/>
</dbReference>
<comment type="caution">
    <text evidence="2">The sequence shown here is derived from an EMBL/GenBank/DDBJ whole genome shotgun (WGS) entry which is preliminary data.</text>
</comment>
<gene>
    <name evidence="2" type="ORF">Asi03nite_44900</name>
</gene>
<dbReference type="PANTHER" id="PTHR36933:SF1">
    <property type="entry name" value="SLL0788 PROTEIN"/>
    <property type="match status" value="1"/>
</dbReference>